<evidence type="ECO:0000313" key="1">
    <source>
        <dbReference type="EMBL" id="KAG0425965.1"/>
    </source>
</evidence>
<organism evidence="1 2">
    <name type="scientific">Ixodes persulcatus</name>
    <name type="common">Taiga tick</name>
    <dbReference type="NCBI Taxonomy" id="34615"/>
    <lineage>
        <taxon>Eukaryota</taxon>
        <taxon>Metazoa</taxon>
        <taxon>Ecdysozoa</taxon>
        <taxon>Arthropoda</taxon>
        <taxon>Chelicerata</taxon>
        <taxon>Arachnida</taxon>
        <taxon>Acari</taxon>
        <taxon>Parasitiformes</taxon>
        <taxon>Ixodida</taxon>
        <taxon>Ixodoidea</taxon>
        <taxon>Ixodidae</taxon>
        <taxon>Ixodinae</taxon>
        <taxon>Ixodes</taxon>
    </lineage>
</organism>
<evidence type="ECO:0000313" key="2">
    <source>
        <dbReference type="Proteomes" id="UP000805193"/>
    </source>
</evidence>
<gene>
    <name evidence="1" type="ORF">HPB47_026896</name>
</gene>
<accession>A0AC60PZD8</accession>
<name>A0AC60PZD8_IXOPE</name>
<sequence>VENIVRPLVLSAHTICKIRDVFLSEIQLGLEKNPKRQSSLQMENTYLPELPDGTEKGEFLALDLGGTNFRVLHLQLDPDGEQRFHVKYYSVPESVRLGPGEKLFDFLADCIHDFMVTNNLLGKKLPLGFCFSFPMIQKALNVGILVTWTKSFNCGGVVGQDAVQMLKDAIDRQGDMDIDIVAVVNDTTGTLVKGAFLDHNCAIGLILGVHFSHVTVSDTDRVAGAAFAVSQVTVKRSKALHALRALSKHDLFLAFYNPHMDIPGTGSNACYLEKIEKIEKWEGDKTGIHEVVIDVEWGAFGDNGVLNFIKTEFDRAVDDNSLLVNSFTFEKLFSGKFMGELVRNVLVKLIRENVLFDGRASETILTQRSFTTADVSQLEGDDGEGRAREVLARMGYIRVTEEDIAIVRHVCGVVSARAALLVSICLAELLNRMDKPNVTVAIDGSLYKHHPKFHRLMTDYTTVLAPKKPFKLMLAEDGSGKGAGLVAAVADRLRKLRRGSAQNGL</sequence>
<reference evidence="1 2" key="1">
    <citation type="journal article" date="2020" name="Cell">
        <title>Large-Scale Comparative Analyses of Tick Genomes Elucidate Their Genetic Diversity and Vector Capacities.</title>
        <authorList>
            <consortium name="Tick Genome and Microbiome Consortium (TIGMIC)"/>
            <person name="Jia N."/>
            <person name="Wang J."/>
            <person name="Shi W."/>
            <person name="Du L."/>
            <person name="Sun Y."/>
            <person name="Zhan W."/>
            <person name="Jiang J.F."/>
            <person name="Wang Q."/>
            <person name="Zhang B."/>
            <person name="Ji P."/>
            <person name="Bell-Sakyi L."/>
            <person name="Cui X.M."/>
            <person name="Yuan T.T."/>
            <person name="Jiang B.G."/>
            <person name="Yang W.F."/>
            <person name="Lam T.T."/>
            <person name="Chang Q.C."/>
            <person name="Ding S.J."/>
            <person name="Wang X.J."/>
            <person name="Zhu J.G."/>
            <person name="Ruan X.D."/>
            <person name="Zhao L."/>
            <person name="Wei J.T."/>
            <person name="Ye R.Z."/>
            <person name="Que T.C."/>
            <person name="Du C.H."/>
            <person name="Zhou Y.H."/>
            <person name="Cheng J.X."/>
            <person name="Dai P.F."/>
            <person name="Guo W.B."/>
            <person name="Han X.H."/>
            <person name="Huang E.J."/>
            <person name="Li L.F."/>
            <person name="Wei W."/>
            <person name="Gao Y.C."/>
            <person name="Liu J.Z."/>
            <person name="Shao H.Z."/>
            <person name="Wang X."/>
            <person name="Wang C.C."/>
            <person name="Yang T.C."/>
            <person name="Huo Q.B."/>
            <person name="Li W."/>
            <person name="Chen H.Y."/>
            <person name="Chen S.E."/>
            <person name="Zhou L.G."/>
            <person name="Ni X.B."/>
            <person name="Tian J.H."/>
            <person name="Sheng Y."/>
            <person name="Liu T."/>
            <person name="Pan Y.S."/>
            <person name="Xia L.Y."/>
            <person name="Li J."/>
            <person name="Zhao F."/>
            <person name="Cao W.C."/>
        </authorList>
    </citation>
    <scope>NUCLEOTIDE SEQUENCE [LARGE SCALE GENOMIC DNA]</scope>
    <source>
        <strain evidence="1">Iper-2018</strain>
    </source>
</reference>
<dbReference type="EMBL" id="JABSTQ010009784">
    <property type="protein sequence ID" value="KAG0425965.1"/>
    <property type="molecule type" value="Genomic_DNA"/>
</dbReference>
<keyword evidence="2" id="KW-1185">Reference proteome</keyword>
<dbReference type="Proteomes" id="UP000805193">
    <property type="component" value="Unassembled WGS sequence"/>
</dbReference>
<feature type="non-terminal residue" evidence="1">
    <location>
        <position position="1"/>
    </location>
</feature>
<protein>
    <submittedName>
        <fullName evidence="1">Uncharacterized protein</fullName>
    </submittedName>
</protein>
<proteinExistence type="predicted"/>
<comment type="caution">
    <text evidence="1">The sequence shown here is derived from an EMBL/GenBank/DDBJ whole genome shotgun (WGS) entry which is preliminary data.</text>
</comment>